<keyword evidence="5" id="KW-0964">Secreted</keyword>
<comment type="similarity">
    <text evidence="3">Belongs to the RBT5 family.</text>
</comment>
<dbReference type="EMBL" id="ML994038">
    <property type="protein sequence ID" value="KAF2200137.1"/>
    <property type="molecule type" value="Genomic_DNA"/>
</dbReference>
<reference evidence="19" key="1">
    <citation type="journal article" date="2020" name="Stud. Mycol.">
        <title>101 Dothideomycetes genomes: a test case for predicting lifestyles and emergence of pathogens.</title>
        <authorList>
            <person name="Haridas S."/>
            <person name="Albert R."/>
            <person name="Binder M."/>
            <person name="Bloem J."/>
            <person name="Labutti K."/>
            <person name="Salamov A."/>
            <person name="Andreopoulos B."/>
            <person name="Baker S."/>
            <person name="Barry K."/>
            <person name="Bills G."/>
            <person name="Bluhm B."/>
            <person name="Cannon C."/>
            <person name="Castanera R."/>
            <person name="Culley D."/>
            <person name="Daum C."/>
            <person name="Ezra D."/>
            <person name="Gonzalez J."/>
            <person name="Henrissat B."/>
            <person name="Kuo A."/>
            <person name="Liang C."/>
            <person name="Lipzen A."/>
            <person name="Lutzoni F."/>
            <person name="Magnuson J."/>
            <person name="Mondo S."/>
            <person name="Nolan M."/>
            <person name="Ohm R."/>
            <person name="Pangilinan J."/>
            <person name="Park H.-J."/>
            <person name="Ramirez L."/>
            <person name="Alfaro M."/>
            <person name="Sun H."/>
            <person name="Tritt A."/>
            <person name="Yoshinaga Y."/>
            <person name="Zwiers L.-H."/>
            <person name="Turgeon B."/>
            <person name="Goodwin S."/>
            <person name="Spatafora J."/>
            <person name="Crous P."/>
            <person name="Grigoriev I."/>
        </authorList>
    </citation>
    <scope>NUCLEOTIDE SEQUENCE</scope>
    <source>
        <strain evidence="19">ATCC 74209</strain>
    </source>
</reference>
<feature type="domain" description="CFEM" evidence="18">
    <location>
        <begin position="1"/>
        <end position="109"/>
    </location>
</feature>
<evidence type="ECO:0000256" key="8">
    <source>
        <dbReference type="ARBA" id="ARBA00022723"/>
    </source>
</evidence>
<evidence type="ECO:0000256" key="3">
    <source>
        <dbReference type="ARBA" id="ARBA00010031"/>
    </source>
</evidence>
<comment type="subcellular location">
    <subcellularLocation>
        <location evidence="1">Cell membrane</location>
        <topology evidence="1">Lipid-anchor</topology>
        <topology evidence="1">GPI-anchor</topology>
    </subcellularLocation>
    <subcellularLocation>
        <location evidence="2">Secreted</location>
    </subcellularLocation>
</comment>
<feature type="signal peptide" evidence="17">
    <location>
        <begin position="1"/>
        <end position="18"/>
    </location>
</feature>
<feature type="chain" id="PRO_5040327435" description="CFEM domain-containing protein" evidence="17">
    <location>
        <begin position="19"/>
        <end position="171"/>
    </location>
</feature>
<keyword evidence="13" id="KW-0325">Glycoprotein</keyword>
<evidence type="ECO:0000256" key="6">
    <source>
        <dbReference type="ARBA" id="ARBA00022617"/>
    </source>
</evidence>
<dbReference type="AlphaFoldDB" id="A0A9P4MRP4"/>
<feature type="region of interest" description="Disordered" evidence="16">
    <location>
        <begin position="121"/>
        <end position="142"/>
    </location>
</feature>
<evidence type="ECO:0000256" key="5">
    <source>
        <dbReference type="ARBA" id="ARBA00022525"/>
    </source>
</evidence>
<dbReference type="OrthoDB" id="3065412at2759"/>
<keyword evidence="4" id="KW-1003">Cell membrane</keyword>
<evidence type="ECO:0000313" key="20">
    <source>
        <dbReference type="Proteomes" id="UP000799536"/>
    </source>
</evidence>
<dbReference type="SMART" id="SM00747">
    <property type="entry name" value="CFEM"/>
    <property type="match status" value="1"/>
</dbReference>
<dbReference type="GO" id="GO:0005886">
    <property type="term" value="C:plasma membrane"/>
    <property type="evidence" value="ECO:0007669"/>
    <property type="project" value="UniProtKB-SubCell"/>
</dbReference>
<name>A0A9P4MRP4_9PLEO</name>
<keyword evidence="11" id="KW-0472">Membrane</keyword>
<evidence type="ECO:0000256" key="10">
    <source>
        <dbReference type="ARBA" id="ARBA00023004"/>
    </source>
</evidence>
<evidence type="ECO:0000259" key="18">
    <source>
        <dbReference type="PROSITE" id="PS52012"/>
    </source>
</evidence>
<evidence type="ECO:0000256" key="7">
    <source>
        <dbReference type="ARBA" id="ARBA00022622"/>
    </source>
</evidence>
<dbReference type="Pfam" id="PF05730">
    <property type="entry name" value="CFEM"/>
    <property type="match status" value="1"/>
</dbReference>
<feature type="disulfide bond" evidence="15">
    <location>
        <begin position="40"/>
        <end position="47"/>
    </location>
</feature>
<dbReference type="GO" id="GO:0046872">
    <property type="term" value="F:metal ion binding"/>
    <property type="evidence" value="ECO:0007669"/>
    <property type="project" value="UniProtKB-UniRule"/>
</dbReference>
<protein>
    <recommendedName>
        <fullName evidence="18">CFEM domain-containing protein</fullName>
    </recommendedName>
</protein>
<evidence type="ECO:0000313" key="19">
    <source>
        <dbReference type="EMBL" id="KAF2200137.1"/>
    </source>
</evidence>
<evidence type="ECO:0000256" key="12">
    <source>
        <dbReference type="ARBA" id="ARBA00023157"/>
    </source>
</evidence>
<dbReference type="PANTHER" id="PTHR37928">
    <property type="entry name" value="CFEM DOMAIN PROTEIN (AFU_ORTHOLOGUE AFUA_6G14090)"/>
    <property type="match status" value="1"/>
</dbReference>
<keyword evidence="9 17" id="KW-0732">Signal</keyword>
<keyword evidence="7" id="KW-0336">GPI-anchor</keyword>
<keyword evidence="8 15" id="KW-0479">Metal-binding</keyword>
<evidence type="ECO:0000256" key="13">
    <source>
        <dbReference type="ARBA" id="ARBA00023180"/>
    </source>
</evidence>
<dbReference type="PANTHER" id="PTHR37928:SF2">
    <property type="entry name" value="GPI ANCHORED CFEM DOMAIN PROTEIN (AFU_ORTHOLOGUE AFUA_6G10580)"/>
    <property type="match status" value="1"/>
</dbReference>
<keyword evidence="10 15" id="KW-0408">Iron</keyword>
<gene>
    <name evidence="19" type="ORF">GQ43DRAFT_473008</name>
</gene>
<comment type="caution">
    <text evidence="15">Lacks conserved residue(s) required for the propagation of feature annotation.</text>
</comment>
<dbReference type="InterPro" id="IPR051735">
    <property type="entry name" value="CFEM_domain"/>
</dbReference>
<keyword evidence="6 15" id="KW-0349">Heme</keyword>
<dbReference type="PROSITE" id="PS52012">
    <property type="entry name" value="CFEM"/>
    <property type="match status" value="1"/>
</dbReference>
<organism evidence="19 20">
    <name type="scientific">Delitschia confertaspora ATCC 74209</name>
    <dbReference type="NCBI Taxonomy" id="1513339"/>
    <lineage>
        <taxon>Eukaryota</taxon>
        <taxon>Fungi</taxon>
        <taxon>Dikarya</taxon>
        <taxon>Ascomycota</taxon>
        <taxon>Pezizomycotina</taxon>
        <taxon>Dothideomycetes</taxon>
        <taxon>Pleosporomycetidae</taxon>
        <taxon>Pleosporales</taxon>
        <taxon>Delitschiaceae</taxon>
        <taxon>Delitschia</taxon>
    </lineage>
</organism>
<evidence type="ECO:0000256" key="1">
    <source>
        <dbReference type="ARBA" id="ARBA00004609"/>
    </source>
</evidence>
<dbReference type="GO" id="GO:0098552">
    <property type="term" value="C:side of membrane"/>
    <property type="evidence" value="ECO:0007669"/>
    <property type="project" value="UniProtKB-KW"/>
</dbReference>
<dbReference type="GO" id="GO:0005576">
    <property type="term" value="C:extracellular region"/>
    <property type="evidence" value="ECO:0007669"/>
    <property type="project" value="UniProtKB-SubCell"/>
</dbReference>
<evidence type="ECO:0000256" key="16">
    <source>
        <dbReference type="SAM" id="MobiDB-lite"/>
    </source>
</evidence>
<sequence>MRFSSFATLAAFCSLALAQNPLSGLQPCARDCLTDDFGGCALLDVKCICGNKNLIDNLSCCVSKNCNADQQQETIKFAHDICVANGVTVPTVASCAATAASTGTASAASVSSSVSSGSVTSAPSGSSASTTPTAAGNSASSSAGPTGAAALPTIGAGLGLGVAMAGVLAAF</sequence>
<dbReference type="InterPro" id="IPR008427">
    <property type="entry name" value="Extracellular_membr_CFEM_dom"/>
</dbReference>
<evidence type="ECO:0000256" key="2">
    <source>
        <dbReference type="ARBA" id="ARBA00004613"/>
    </source>
</evidence>
<comment type="caution">
    <text evidence="19">The sequence shown here is derived from an EMBL/GenBank/DDBJ whole genome shotgun (WGS) entry which is preliminary data.</text>
</comment>
<evidence type="ECO:0000256" key="4">
    <source>
        <dbReference type="ARBA" id="ARBA00022475"/>
    </source>
</evidence>
<keyword evidence="20" id="KW-1185">Reference proteome</keyword>
<dbReference type="Proteomes" id="UP000799536">
    <property type="component" value="Unassembled WGS sequence"/>
</dbReference>
<feature type="binding site" description="axial binding residue" evidence="15">
    <location>
        <position position="44"/>
    </location>
    <ligand>
        <name>heme</name>
        <dbReference type="ChEBI" id="CHEBI:30413"/>
    </ligand>
    <ligandPart>
        <name>Fe</name>
        <dbReference type="ChEBI" id="CHEBI:18248"/>
    </ligandPart>
</feature>
<feature type="disulfide bond" evidence="15">
    <location>
        <begin position="49"/>
        <end position="82"/>
    </location>
</feature>
<accession>A0A9P4MRP4</accession>
<evidence type="ECO:0000256" key="14">
    <source>
        <dbReference type="ARBA" id="ARBA00023288"/>
    </source>
</evidence>
<evidence type="ECO:0000256" key="9">
    <source>
        <dbReference type="ARBA" id="ARBA00022729"/>
    </source>
</evidence>
<evidence type="ECO:0000256" key="15">
    <source>
        <dbReference type="PROSITE-ProRule" id="PRU01356"/>
    </source>
</evidence>
<evidence type="ECO:0000256" key="17">
    <source>
        <dbReference type="SAM" id="SignalP"/>
    </source>
</evidence>
<keyword evidence="14" id="KW-0449">Lipoprotein</keyword>
<evidence type="ECO:0000256" key="11">
    <source>
        <dbReference type="ARBA" id="ARBA00023136"/>
    </source>
</evidence>
<proteinExistence type="inferred from homology"/>
<keyword evidence="12 15" id="KW-1015">Disulfide bond</keyword>